<sequence length="138" mass="16276">MTGRYPIVRHRELRPRWRWSAWRERRHPLIAGRSVVLVHDEGVHDRDSRSHAAHRRALVNVRPGRRVSVHWELTAHGSDCDFPVTVTFRCTVVDYVEVARSWRTSAPWDVQYVLAQDDRPWGLQRTRPEGDEDGLRQP</sequence>
<proteinExistence type="predicted"/>
<gene>
    <name evidence="1" type="ORF">ACFPH6_02810</name>
</gene>
<dbReference type="Proteomes" id="UP001596012">
    <property type="component" value="Unassembled WGS sequence"/>
</dbReference>
<protein>
    <submittedName>
        <fullName evidence="1">Uncharacterized protein</fullName>
    </submittedName>
</protein>
<organism evidence="1 2">
    <name type="scientific">Streptomyces xiangluensis</name>
    <dbReference type="NCBI Taxonomy" id="2665720"/>
    <lineage>
        <taxon>Bacteria</taxon>
        <taxon>Bacillati</taxon>
        <taxon>Actinomycetota</taxon>
        <taxon>Actinomycetes</taxon>
        <taxon>Kitasatosporales</taxon>
        <taxon>Streptomycetaceae</taxon>
        <taxon>Streptomyces</taxon>
    </lineage>
</organism>
<keyword evidence="2" id="KW-1185">Reference proteome</keyword>
<dbReference type="EMBL" id="JBHSFG010000006">
    <property type="protein sequence ID" value="MFC4463548.1"/>
    <property type="molecule type" value="Genomic_DNA"/>
</dbReference>
<name>A0ABV8YI65_9ACTN</name>
<comment type="caution">
    <text evidence="1">The sequence shown here is derived from an EMBL/GenBank/DDBJ whole genome shotgun (WGS) entry which is preliminary data.</text>
</comment>
<dbReference type="RefSeq" id="WP_386336879.1">
    <property type="nucleotide sequence ID" value="NZ_JBHSFG010000006.1"/>
</dbReference>
<accession>A0ABV8YI65</accession>
<reference evidence="2" key="1">
    <citation type="journal article" date="2019" name="Int. J. Syst. Evol. Microbiol.">
        <title>The Global Catalogue of Microorganisms (GCM) 10K type strain sequencing project: providing services to taxonomists for standard genome sequencing and annotation.</title>
        <authorList>
            <consortium name="The Broad Institute Genomics Platform"/>
            <consortium name="The Broad Institute Genome Sequencing Center for Infectious Disease"/>
            <person name="Wu L."/>
            <person name="Ma J."/>
        </authorList>
    </citation>
    <scope>NUCLEOTIDE SEQUENCE [LARGE SCALE GENOMIC DNA]</scope>
    <source>
        <strain evidence="2">DT43</strain>
    </source>
</reference>
<evidence type="ECO:0000313" key="1">
    <source>
        <dbReference type="EMBL" id="MFC4463548.1"/>
    </source>
</evidence>
<evidence type="ECO:0000313" key="2">
    <source>
        <dbReference type="Proteomes" id="UP001596012"/>
    </source>
</evidence>